<organism evidence="3 4">
    <name type="scientific">Recurvomyces mirabilis</name>
    <dbReference type="NCBI Taxonomy" id="574656"/>
    <lineage>
        <taxon>Eukaryota</taxon>
        <taxon>Fungi</taxon>
        <taxon>Dikarya</taxon>
        <taxon>Ascomycota</taxon>
        <taxon>Pezizomycotina</taxon>
        <taxon>Dothideomycetes</taxon>
        <taxon>Dothideomycetidae</taxon>
        <taxon>Mycosphaerellales</taxon>
        <taxon>Teratosphaeriaceae</taxon>
        <taxon>Recurvomyces</taxon>
    </lineage>
</organism>
<feature type="region of interest" description="Disordered" evidence="1">
    <location>
        <begin position="879"/>
        <end position="943"/>
    </location>
</feature>
<reference evidence="3" key="1">
    <citation type="submission" date="2023-07" db="EMBL/GenBank/DDBJ databases">
        <title>Black Yeasts Isolated from many extreme environments.</title>
        <authorList>
            <person name="Coleine C."/>
            <person name="Stajich J.E."/>
            <person name="Selbmann L."/>
        </authorList>
    </citation>
    <scope>NUCLEOTIDE SEQUENCE</scope>
    <source>
        <strain evidence="3">CCFEE 5485</strain>
    </source>
</reference>
<feature type="compositionally biased region" description="Basic and acidic residues" evidence="1">
    <location>
        <begin position="879"/>
        <end position="889"/>
    </location>
</feature>
<feature type="compositionally biased region" description="Polar residues" evidence="1">
    <location>
        <begin position="203"/>
        <end position="223"/>
    </location>
</feature>
<dbReference type="Proteomes" id="UP001274830">
    <property type="component" value="Unassembled WGS sequence"/>
</dbReference>
<dbReference type="InterPro" id="IPR013665">
    <property type="entry name" value="Sfi1_dom"/>
</dbReference>
<feature type="compositionally biased region" description="Low complexity" evidence="1">
    <location>
        <begin position="894"/>
        <end position="911"/>
    </location>
</feature>
<feature type="compositionally biased region" description="Basic and acidic residues" evidence="1">
    <location>
        <begin position="183"/>
        <end position="202"/>
    </location>
</feature>
<sequence>MSDNAPIPDELPELSDEDINLLHQICTLANDNNAPPFRALFSAYDRIFQEQAIEAEHDGVVFRYLLRVGEAAREGGSRAGDGRLDLVGCLKSILQSQGITVLEESDGGDGVSEVTREQEGREGHAGDAVNSGERRKQAGKRRVSFNDARLDETWLSEHSRSVAISPSKQRRVRLLAQPARRARLPDGTERRARSISSHREPRNFSSRPAPNQRPVSPSTNYTSEYDDHVNPTLLFQPSQTQLEQNAEAFADTSAIRIARRVLHIWHDRTLALYQSQQQANAIATAHDRHVLAKQALDQWRAHFTVRQDAKTEDELRKHQDAVASERYIRDLMRRSISHWDASIKYQREQVAEGLRHMLQYRYFHRWKLIAQENIVKARSILRKKYLPVWREKLARRQLKEEQAVAFCEEQQVQRCWKSWFWHFCSRRVEGWRDDNTKRRSLTAWEGRLAVRKDQEDLARQHDRRLALARAMSAVRNRAAHHQQASHQAQAYYVRTFTCRIFKTITIQARLEPFGRALTLKVRLDLQRKAFRIWHLHLLLTQQAGEVERKRVLQSAWTQWNDALRCRALGQRIDDRILIESLYKWVLAERMRLFRRTLEAKLLRRVMCVWTERLLTLQTQTQDMEVAFREAQERRLLSIGLVRLNLALRKREDAERAAVEFASARALPNAMFALTTKFRKVQQLNKWAQDARFYTLCTRTLAVWHEQTTEEQHARRRNAYAAVRARIKIRVVSSALDQWQNRTQIRVSMNTEAEQFSQRRAMTTGTRNFQRWRSKAAQVQQMREHATELDEQRLLSSAFSALANRHVLLLSVKEQAIVFKQDVDLALLASAFKRIQWAHFTATQRAQSAEALWFRNRDAHVRNMLRTWAVQTAERRAMRLGEQEGQGGRDEEPESPSLRPASRAAERSSALPYRDSHLTSSPPQVTPAYMRTPSRSRRAGRFRPLPTPAVVTPFAFERSYLATTPAPLGTRQASLAIDHTTTVDHSVGGLDALAPQVTPFARKLRAGGFRAGLGGGGESTTPLPPLRTSIFGRSIGQAGAGGTAKSVRFAGSSRFGGEGHLKSS</sequence>
<evidence type="ECO:0000313" key="3">
    <source>
        <dbReference type="EMBL" id="KAK3673282.1"/>
    </source>
</evidence>
<dbReference type="AlphaFoldDB" id="A0AAE1BZE7"/>
<keyword evidence="4" id="KW-1185">Reference proteome</keyword>
<evidence type="ECO:0000259" key="2">
    <source>
        <dbReference type="Pfam" id="PF08457"/>
    </source>
</evidence>
<comment type="caution">
    <text evidence="3">The sequence shown here is derived from an EMBL/GenBank/DDBJ whole genome shotgun (WGS) entry which is preliminary data.</text>
</comment>
<feature type="domain" description="Sfi1 spindle body" evidence="2">
    <location>
        <begin position="306"/>
        <end position="871"/>
    </location>
</feature>
<protein>
    <recommendedName>
        <fullName evidence="2">Sfi1 spindle body domain-containing protein</fullName>
    </recommendedName>
</protein>
<feature type="region of interest" description="Disordered" evidence="1">
    <location>
        <begin position="157"/>
        <end position="226"/>
    </location>
</feature>
<feature type="compositionally biased region" description="Basic and acidic residues" evidence="1">
    <location>
        <begin position="114"/>
        <end position="125"/>
    </location>
</feature>
<evidence type="ECO:0000313" key="4">
    <source>
        <dbReference type="Proteomes" id="UP001274830"/>
    </source>
</evidence>
<dbReference type="EMBL" id="JAUTXT010000026">
    <property type="protein sequence ID" value="KAK3673282.1"/>
    <property type="molecule type" value="Genomic_DNA"/>
</dbReference>
<proteinExistence type="predicted"/>
<evidence type="ECO:0000256" key="1">
    <source>
        <dbReference type="SAM" id="MobiDB-lite"/>
    </source>
</evidence>
<gene>
    <name evidence="3" type="ORF">LTR78_006827</name>
</gene>
<accession>A0AAE1BZE7</accession>
<name>A0AAE1BZE7_9PEZI</name>
<dbReference type="Pfam" id="PF08457">
    <property type="entry name" value="Sfi1"/>
    <property type="match status" value="1"/>
</dbReference>
<feature type="region of interest" description="Disordered" evidence="1">
    <location>
        <begin position="104"/>
        <end position="142"/>
    </location>
</feature>